<organism evidence="5 6">
    <name type="scientific">Thiohalocapsa halophila</name>
    <dbReference type="NCBI Taxonomy" id="69359"/>
    <lineage>
        <taxon>Bacteria</taxon>
        <taxon>Pseudomonadati</taxon>
        <taxon>Pseudomonadota</taxon>
        <taxon>Gammaproteobacteria</taxon>
        <taxon>Chromatiales</taxon>
        <taxon>Chromatiaceae</taxon>
        <taxon>Thiohalocapsa</taxon>
    </lineage>
</organism>
<evidence type="ECO:0000256" key="4">
    <source>
        <dbReference type="SAM" id="MobiDB-lite"/>
    </source>
</evidence>
<dbReference type="Pfam" id="PF14559">
    <property type="entry name" value="TPR_19"/>
    <property type="match status" value="5"/>
</dbReference>
<dbReference type="SUPFAM" id="SSF48452">
    <property type="entry name" value="TPR-like"/>
    <property type="match status" value="4"/>
</dbReference>
<dbReference type="Pfam" id="PF13432">
    <property type="entry name" value="TPR_16"/>
    <property type="match status" value="1"/>
</dbReference>
<feature type="repeat" description="TPR" evidence="3">
    <location>
        <begin position="260"/>
        <end position="293"/>
    </location>
</feature>
<feature type="repeat" description="TPR" evidence="3">
    <location>
        <begin position="328"/>
        <end position="361"/>
    </location>
</feature>
<proteinExistence type="predicted"/>
<dbReference type="InterPro" id="IPR019734">
    <property type="entry name" value="TPR_rpt"/>
</dbReference>
<dbReference type="SMART" id="SM00028">
    <property type="entry name" value="TPR"/>
    <property type="match status" value="15"/>
</dbReference>
<protein>
    <recommendedName>
        <fullName evidence="7">PEP-CTERM system TPR-repeat protein PrsT</fullName>
    </recommendedName>
</protein>
<evidence type="ECO:0000313" key="5">
    <source>
        <dbReference type="EMBL" id="MBK1632720.1"/>
    </source>
</evidence>
<dbReference type="InterPro" id="IPR051012">
    <property type="entry name" value="CellSynth/LPSAsmb/PSIAsmb"/>
</dbReference>
<keyword evidence="6" id="KW-1185">Reference proteome</keyword>
<dbReference type="PANTHER" id="PTHR45586:SF1">
    <property type="entry name" value="LIPOPOLYSACCHARIDE ASSEMBLY PROTEIN B"/>
    <property type="match status" value="1"/>
</dbReference>
<accession>A0ABS1CLB7</accession>
<dbReference type="PROSITE" id="PS50005">
    <property type="entry name" value="TPR"/>
    <property type="match status" value="4"/>
</dbReference>
<dbReference type="PANTHER" id="PTHR45586">
    <property type="entry name" value="TPR REPEAT-CONTAINING PROTEIN PA4667"/>
    <property type="match status" value="1"/>
</dbReference>
<dbReference type="InterPro" id="IPR011990">
    <property type="entry name" value="TPR-like_helical_dom_sf"/>
</dbReference>
<feature type="region of interest" description="Disordered" evidence="4">
    <location>
        <begin position="93"/>
        <end position="118"/>
    </location>
</feature>
<keyword evidence="2 3" id="KW-0802">TPR repeat</keyword>
<dbReference type="NCBIfam" id="TIGR02917">
    <property type="entry name" value="PEP_TPR_lipo"/>
    <property type="match status" value="1"/>
</dbReference>
<evidence type="ECO:0000313" key="6">
    <source>
        <dbReference type="Proteomes" id="UP000748752"/>
    </source>
</evidence>
<feature type="repeat" description="TPR" evidence="3">
    <location>
        <begin position="677"/>
        <end position="710"/>
    </location>
</feature>
<gene>
    <name evidence="5" type="ORF">CKO31_18615</name>
</gene>
<name>A0ABS1CLB7_9GAMM</name>
<dbReference type="InterPro" id="IPR014266">
    <property type="entry name" value="PEP-CTERM_TPR_PrsT"/>
</dbReference>
<reference evidence="5 6" key="1">
    <citation type="journal article" date="2020" name="Microorganisms">
        <title>Osmotic Adaptation and Compatible Solute Biosynthesis of Phototrophic Bacteria as Revealed from Genome Analyses.</title>
        <authorList>
            <person name="Imhoff J.F."/>
            <person name="Rahn T."/>
            <person name="Kunzel S."/>
            <person name="Keller A."/>
            <person name="Neulinger S.C."/>
        </authorList>
    </citation>
    <scope>NUCLEOTIDE SEQUENCE [LARGE SCALE GENOMIC DNA]</scope>
    <source>
        <strain evidence="5 6">DSM 6210</strain>
    </source>
</reference>
<evidence type="ECO:0000256" key="2">
    <source>
        <dbReference type="ARBA" id="ARBA00022803"/>
    </source>
</evidence>
<sequence length="1073" mass="116795">MPLGAARLIGLGGARGNMHASGSPIIRLSTVVGRAAGHAARMYRSSKARRRAMPRPVWGRFCSRGVMIQSFCRFREMPMSGRGGQMRNTVSQWPARAPVPPPASAAPGAGGGQHPGTGPALRRRLALVLALILSLAAALAGAQQDEPLLGEAEDAEAAAAFYEKALMAHNQGDVRTAYIYLKNALREDPLLLPAHLLLGRIYLDMGQGEQAEKQLLVADGLGAHRSLIQNSLARAYLMQGHPQQLLDELFPVGTAPEEDAELLALRGEAHLALEQYFDAQRSFTQAWELNPRSASAILGRVHVMLLQDELEKAAALAREAVEVAPNSARAWYLKGVLAESMGDYSGALSDMTKAAELLPAYLPAQIGRVNLLLRLGRLETADEAASRVREIYPNDPRSHYLKAVVQTKLGNEAAAKEALEAGANLIARFPRELIEGHRPTLLLAGIIAFTLKQWEQAEDYLRLYLAEDGGASGPRVLLARIALEQQREPEEAIRLLEPAVERTPGNIQALSVLAEAYMKTGRHLQAAQLLRAATEQRQNDITLRTQQAVNEFGLGRRDDAINELSQVFNSRPELSNAGATLIVMLLQERDYDAALEGARKLLLRVPDNLSYINLLGAAAFAKDDLATARWAFELALAMDPGFFPARTNLAELLLRQGDVELARGHLERVLDTESDEANALMLLARAHEAEGELDQALRLAERALAADPGAVPVAIYQTELLLRMREPDKAVRVAESVEVRSNNADDPDLLAALSRAYIASGRRATAQVVLRRGSSLAGYDARRLLEVAMLQRDAGDMDGALWSLRKATEGDPDYLPARLRLGELLIDQGSTDEALEVASALRRDYPSRPYADHLTGLVLSARGEYDAAFDAFRRALDETDSPLLALRAFEAKRDAEGMAAGVEFLQTWQDAHPGDGVIVQSLAEGYYALGEHQRALTLFESALEQAPDNAMLLNNLAVIYNEMGDPRALPYARRAHELLPNAAETGDTLGWVLVTQGELAEGLKYLRDAQTRAAGDPGISYHIAVALKGLGRTDEAMAQLTRLLQTADVGFADRDKAARLLEELRNSRAAQRG</sequence>
<evidence type="ECO:0000256" key="1">
    <source>
        <dbReference type="ARBA" id="ARBA00022737"/>
    </source>
</evidence>
<evidence type="ECO:0000256" key="3">
    <source>
        <dbReference type="PROSITE-ProRule" id="PRU00339"/>
    </source>
</evidence>
<evidence type="ECO:0008006" key="7">
    <source>
        <dbReference type="Google" id="ProtNLM"/>
    </source>
</evidence>
<dbReference type="EMBL" id="NRRV01000055">
    <property type="protein sequence ID" value="MBK1632720.1"/>
    <property type="molecule type" value="Genomic_DNA"/>
</dbReference>
<dbReference type="Gene3D" id="1.25.40.10">
    <property type="entry name" value="Tetratricopeptide repeat domain"/>
    <property type="match status" value="5"/>
</dbReference>
<dbReference type="Proteomes" id="UP000748752">
    <property type="component" value="Unassembled WGS sequence"/>
</dbReference>
<dbReference type="Pfam" id="PF13431">
    <property type="entry name" value="TPR_17"/>
    <property type="match status" value="1"/>
</dbReference>
<feature type="repeat" description="TPR" evidence="3">
    <location>
        <begin position="916"/>
        <end position="949"/>
    </location>
</feature>
<keyword evidence="1" id="KW-0677">Repeat</keyword>
<comment type="caution">
    <text evidence="5">The sequence shown here is derived from an EMBL/GenBank/DDBJ whole genome shotgun (WGS) entry which is preliminary data.</text>
</comment>